<evidence type="ECO:0000256" key="1">
    <source>
        <dbReference type="SAM" id="Phobius"/>
    </source>
</evidence>
<evidence type="ECO:0000313" key="4">
    <source>
        <dbReference type="Proteomes" id="UP001651158"/>
    </source>
</evidence>
<dbReference type="Proteomes" id="UP001651158">
    <property type="component" value="Unassembled WGS sequence"/>
</dbReference>
<proteinExistence type="predicted"/>
<gene>
    <name evidence="2" type="ORF">TcWFU_002749</name>
    <name evidence="3" type="ORF">TcWFU_006964</name>
</gene>
<accession>A0ABR4Q8A4</accession>
<reference evidence="3 4" key="1">
    <citation type="journal article" date="2022" name="Front. Cell. Infect. Microbiol.">
        <title>The Genomes of Two Strains of Taenia crassiceps the Animal Model for the Study of Human Cysticercosis.</title>
        <authorList>
            <person name="Bobes R.J."/>
            <person name="Estrada K."/>
            <person name="Rios-Valencia D.G."/>
            <person name="Calderon-Gallegos A."/>
            <person name="de la Torre P."/>
            <person name="Carrero J.C."/>
            <person name="Sanchez-Flores A."/>
            <person name="Laclette J.P."/>
        </authorList>
    </citation>
    <scope>NUCLEOTIDE SEQUENCE [LARGE SCALE GENOMIC DNA]</scope>
    <source>
        <strain evidence="3">WFUcys</strain>
    </source>
</reference>
<protein>
    <submittedName>
        <fullName evidence="3">Uncharacterized protein</fullName>
    </submittedName>
</protein>
<feature type="transmembrane region" description="Helical" evidence="1">
    <location>
        <begin position="182"/>
        <end position="200"/>
    </location>
</feature>
<reference evidence="3" key="2">
    <citation type="submission" date="2024-12" db="EMBL/GenBank/DDBJ databases">
        <authorList>
            <person name="Estrada K."/>
            <person name="Bobes R.J."/>
            <person name="Sanchez-Flores A."/>
            <person name="Laclette J.P."/>
        </authorList>
    </citation>
    <scope>NUCLEOTIDE SEQUENCE</scope>
    <source>
        <strain evidence="3">WFUcys</strain>
        <tissue evidence="3">Peritoneal cavity of infected mice</tissue>
    </source>
</reference>
<keyword evidence="1" id="KW-0472">Membrane</keyword>
<dbReference type="EMBL" id="JAKROA010000007">
    <property type="protein sequence ID" value="KAL5105859.1"/>
    <property type="molecule type" value="Genomic_DNA"/>
</dbReference>
<comment type="caution">
    <text evidence="3">The sequence shown here is derived from an EMBL/GenBank/DDBJ whole genome shotgun (WGS) entry which is preliminary data.</text>
</comment>
<evidence type="ECO:0000313" key="2">
    <source>
        <dbReference type="EMBL" id="KAL5105713.1"/>
    </source>
</evidence>
<evidence type="ECO:0000313" key="3">
    <source>
        <dbReference type="EMBL" id="KAL5105859.1"/>
    </source>
</evidence>
<sequence length="297" mass="32305">MQRRIVDVEQTNGEVEGCGWQSDIAVYSDAVRSDAVCVGNGCLLRGGMEVHKQQHRQRCDSGGRLAGARFRLVSTCSVTSTKGGVKRAEKDVTTWWGGVPARAMTVGVAERFPAVRETLVLLATLLEVEQSNLHACTASGESRATTRCVSRCTGDVPLYPLQTCRRQRRVGFVSFSTSSSQLHYILLFLCYGFFSFFFFFSSSSSHLGVAPLRKSMCWEGGGGLAVADMVWRVGHSEAVNAGACRRLVTQTHDPTDNQSITGTQHANAAIEGEATATELPLTVRLLWCVLLSVVSDF</sequence>
<keyword evidence="4" id="KW-1185">Reference proteome</keyword>
<keyword evidence="1" id="KW-1133">Transmembrane helix</keyword>
<dbReference type="EMBL" id="JAKROA010000007">
    <property type="protein sequence ID" value="KAL5105713.1"/>
    <property type="molecule type" value="Genomic_DNA"/>
</dbReference>
<keyword evidence="1" id="KW-0812">Transmembrane</keyword>
<name>A0ABR4Q8A4_9CEST</name>
<organism evidence="3 4">
    <name type="scientific">Taenia crassiceps</name>
    <dbReference type="NCBI Taxonomy" id="6207"/>
    <lineage>
        <taxon>Eukaryota</taxon>
        <taxon>Metazoa</taxon>
        <taxon>Spiralia</taxon>
        <taxon>Lophotrochozoa</taxon>
        <taxon>Platyhelminthes</taxon>
        <taxon>Cestoda</taxon>
        <taxon>Eucestoda</taxon>
        <taxon>Cyclophyllidea</taxon>
        <taxon>Taeniidae</taxon>
        <taxon>Taenia</taxon>
    </lineage>
</organism>